<dbReference type="Proteomes" id="UP000623129">
    <property type="component" value="Unassembled WGS sequence"/>
</dbReference>
<keyword evidence="4" id="KW-0808">Transferase</keyword>
<evidence type="ECO:0000256" key="4">
    <source>
        <dbReference type="ARBA" id="ARBA00022679"/>
    </source>
</evidence>
<comment type="pathway">
    <text evidence="2">Glycan metabolism.</text>
</comment>
<evidence type="ECO:0000256" key="5">
    <source>
        <dbReference type="ARBA" id="ARBA00023180"/>
    </source>
</evidence>
<reference evidence="9" key="1">
    <citation type="submission" date="2020-01" db="EMBL/GenBank/DDBJ databases">
        <title>Genome sequence of Kobresia littledalei, the first chromosome-level genome in the family Cyperaceae.</title>
        <authorList>
            <person name="Qu G."/>
        </authorList>
    </citation>
    <scope>NUCLEOTIDE SEQUENCE</scope>
    <source>
        <strain evidence="9">C.B.Clarke</strain>
        <tissue evidence="9">Leaf</tissue>
    </source>
</reference>
<evidence type="ECO:0000259" key="8">
    <source>
        <dbReference type="Pfam" id="PF04577"/>
    </source>
</evidence>
<protein>
    <submittedName>
        <fullName evidence="9">EGF domain-specific O-linked</fullName>
    </submittedName>
</protein>
<dbReference type="OrthoDB" id="529273at2759"/>
<feature type="domain" description="Glycosyltransferase 61 catalytic" evidence="8">
    <location>
        <begin position="328"/>
        <end position="519"/>
    </location>
</feature>
<dbReference type="Pfam" id="PF04577">
    <property type="entry name" value="Glyco_transf_61"/>
    <property type="match status" value="1"/>
</dbReference>
<dbReference type="PANTHER" id="PTHR20961:SF90">
    <property type="entry name" value="OS04G0196600 PROTEIN"/>
    <property type="match status" value="1"/>
</dbReference>
<dbReference type="GO" id="GO:0016763">
    <property type="term" value="F:pentosyltransferase activity"/>
    <property type="evidence" value="ECO:0007669"/>
    <property type="project" value="UniProtKB-ARBA"/>
</dbReference>
<keyword evidence="5" id="KW-0325">Glycoprotein</keyword>
<evidence type="ECO:0000256" key="2">
    <source>
        <dbReference type="ARBA" id="ARBA00004881"/>
    </source>
</evidence>
<dbReference type="InterPro" id="IPR049625">
    <property type="entry name" value="Glyco_transf_61_cat"/>
</dbReference>
<sequence length="612" mass="69839">MKGSRSNTRTSSRSYLGYGLIIGVFLILLTYFTLSNQFVSYTSKVAKGNDAVRVIQIPSGKDDSLKEKPSNPKEESFELVNTFEEPEVVVKGQEKSEQDESIDRNKTILLGNESEQEQEKIEETEQTNEIKNGEDTQKRDVIEVQPTEKERKQETENGDDTQKINVTEYKEETPIRDVIKVELPNNSKNPGEPQENLEKEKLKKGLNQFNNGEQTDQHQVKQFDGFLNLGQPQPSKQLCDQSDGKFDLCDLNGDARTIGSASVVLLIPPNNNTPTQEYKIKPYSRKYLENIKPVTVKSLEGPTDAPPCSGRVNYPGIVIALGGLSGNYWHDFTDILIPLYIRSRQFNKEVQFLVTNNQPWWIGKYENIFKALSRYEIINFDQDYEVRCYPRVLVSYGSYKEFSIDPSRAPNNYTMVDFTKFLRRVYHLEREFPTKLGKTPGKKPRLMIISRGGSRKFVNMPDIVQLGERLGFEVTVIDPKPDIGLADFARTVNSFDVMLGVHGAGLTNCLFLPPNAVLIQVVPYGKVEHLAKLDFGDPAVDMNLNYIEYSITVEESTLLDTFGRDHEMIRDPLAIHQRDWGLVAEWYLGKQDIKLDIHRFEPILWQALGFLQ</sequence>
<evidence type="ECO:0000256" key="3">
    <source>
        <dbReference type="ARBA" id="ARBA00022676"/>
    </source>
</evidence>
<feature type="transmembrane region" description="Helical" evidence="7">
    <location>
        <begin position="15"/>
        <end position="34"/>
    </location>
</feature>
<evidence type="ECO:0000256" key="1">
    <source>
        <dbReference type="ARBA" id="ARBA00004323"/>
    </source>
</evidence>
<dbReference type="InterPro" id="IPR007657">
    <property type="entry name" value="Glycosyltransferase_61"/>
</dbReference>
<name>A0A833QU66_9POAL</name>
<organism evidence="9 10">
    <name type="scientific">Carex littledalei</name>
    <dbReference type="NCBI Taxonomy" id="544730"/>
    <lineage>
        <taxon>Eukaryota</taxon>
        <taxon>Viridiplantae</taxon>
        <taxon>Streptophyta</taxon>
        <taxon>Embryophyta</taxon>
        <taxon>Tracheophyta</taxon>
        <taxon>Spermatophyta</taxon>
        <taxon>Magnoliopsida</taxon>
        <taxon>Liliopsida</taxon>
        <taxon>Poales</taxon>
        <taxon>Cyperaceae</taxon>
        <taxon>Cyperoideae</taxon>
        <taxon>Cariceae</taxon>
        <taxon>Carex</taxon>
        <taxon>Carex subgen. Euthyceras</taxon>
    </lineage>
</organism>
<feature type="region of interest" description="Disordered" evidence="6">
    <location>
        <begin position="88"/>
        <end position="165"/>
    </location>
</feature>
<keyword evidence="7" id="KW-1133">Transmembrane helix</keyword>
<evidence type="ECO:0000313" key="10">
    <source>
        <dbReference type="Proteomes" id="UP000623129"/>
    </source>
</evidence>
<feature type="compositionally biased region" description="Basic and acidic residues" evidence="6">
    <location>
        <begin position="92"/>
        <end position="106"/>
    </location>
</feature>
<dbReference type="AlphaFoldDB" id="A0A833QU66"/>
<dbReference type="GO" id="GO:0000139">
    <property type="term" value="C:Golgi membrane"/>
    <property type="evidence" value="ECO:0007669"/>
    <property type="project" value="UniProtKB-SubCell"/>
</dbReference>
<keyword evidence="7" id="KW-0812">Transmembrane</keyword>
<comment type="caution">
    <text evidence="9">The sequence shown here is derived from an EMBL/GenBank/DDBJ whole genome shotgun (WGS) entry which is preliminary data.</text>
</comment>
<dbReference type="PANTHER" id="PTHR20961">
    <property type="entry name" value="GLYCOSYLTRANSFERASE"/>
    <property type="match status" value="1"/>
</dbReference>
<evidence type="ECO:0000256" key="6">
    <source>
        <dbReference type="SAM" id="MobiDB-lite"/>
    </source>
</evidence>
<feature type="compositionally biased region" description="Basic and acidic residues" evidence="6">
    <location>
        <begin position="131"/>
        <end position="155"/>
    </location>
</feature>
<evidence type="ECO:0000256" key="7">
    <source>
        <dbReference type="SAM" id="Phobius"/>
    </source>
</evidence>
<keyword evidence="10" id="KW-1185">Reference proteome</keyword>
<keyword evidence="3" id="KW-0328">Glycosyltransferase</keyword>
<gene>
    <name evidence="9" type="ORF">FCM35_KLT02272</name>
</gene>
<proteinExistence type="predicted"/>
<accession>A0A833QU66</accession>
<dbReference type="EMBL" id="SWLB01000011">
    <property type="protein sequence ID" value="KAF3332695.1"/>
    <property type="molecule type" value="Genomic_DNA"/>
</dbReference>
<comment type="subcellular location">
    <subcellularLocation>
        <location evidence="1">Golgi apparatus membrane</location>
        <topology evidence="1">Single-pass type II membrane protein</topology>
    </subcellularLocation>
</comment>
<evidence type="ECO:0000313" key="9">
    <source>
        <dbReference type="EMBL" id="KAF3332695.1"/>
    </source>
</evidence>
<keyword evidence="7" id="KW-0472">Membrane</keyword>